<feature type="region of interest" description="Disordered" evidence="1">
    <location>
        <begin position="44"/>
        <end position="69"/>
    </location>
</feature>
<accession>A0A6L2NVN3</accession>
<sequence length="69" mass="7827">MRKNGNGHWRGLEYFNITECRPVFGTKGTSSALWKVFRSRVTHNVQPPAQPQSSTPNFQSSNMSESSLR</sequence>
<proteinExistence type="predicted"/>
<comment type="caution">
    <text evidence="2">The sequence shown here is derived from an EMBL/GenBank/DDBJ whole genome shotgun (WGS) entry which is preliminary data.</text>
</comment>
<evidence type="ECO:0000256" key="1">
    <source>
        <dbReference type="SAM" id="MobiDB-lite"/>
    </source>
</evidence>
<organism evidence="2">
    <name type="scientific">Tanacetum cinerariifolium</name>
    <name type="common">Dalmatian daisy</name>
    <name type="synonym">Chrysanthemum cinerariifolium</name>
    <dbReference type="NCBI Taxonomy" id="118510"/>
    <lineage>
        <taxon>Eukaryota</taxon>
        <taxon>Viridiplantae</taxon>
        <taxon>Streptophyta</taxon>
        <taxon>Embryophyta</taxon>
        <taxon>Tracheophyta</taxon>
        <taxon>Spermatophyta</taxon>
        <taxon>Magnoliopsida</taxon>
        <taxon>eudicotyledons</taxon>
        <taxon>Gunneridae</taxon>
        <taxon>Pentapetalae</taxon>
        <taxon>asterids</taxon>
        <taxon>campanulids</taxon>
        <taxon>Asterales</taxon>
        <taxon>Asteraceae</taxon>
        <taxon>Asteroideae</taxon>
        <taxon>Anthemideae</taxon>
        <taxon>Anthemidinae</taxon>
        <taxon>Tanacetum</taxon>
    </lineage>
</organism>
<dbReference type="EMBL" id="BKCJ010009958">
    <property type="protein sequence ID" value="GEU89409.1"/>
    <property type="molecule type" value="Genomic_DNA"/>
</dbReference>
<reference evidence="2" key="1">
    <citation type="journal article" date="2019" name="Sci. Rep.">
        <title>Draft genome of Tanacetum cinerariifolium, the natural source of mosquito coil.</title>
        <authorList>
            <person name="Yamashiro T."/>
            <person name="Shiraishi A."/>
            <person name="Satake H."/>
            <person name="Nakayama K."/>
        </authorList>
    </citation>
    <scope>NUCLEOTIDE SEQUENCE</scope>
</reference>
<evidence type="ECO:0000313" key="2">
    <source>
        <dbReference type="EMBL" id="GEU89409.1"/>
    </source>
</evidence>
<name>A0A6L2NVN3_TANCI</name>
<protein>
    <submittedName>
        <fullName evidence="2">Uncharacterized protein</fullName>
    </submittedName>
</protein>
<gene>
    <name evidence="2" type="ORF">Tci_061387</name>
</gene>
<dbReference type="AlphaFoldDB" id="A0A6L2NVN3"/>